<gene>
    <name evidence="1" type="ORF">H9L42_00365</name>
</gene>
<accession>A0A923SUE3</accession>
<dbReference type="AlphaFoldDB" id="A0A923SUE3"/>
<evidence type="ECO:0000313" key="1">
    <source>
        <dbReference type="EMBL" id="MBC6678283.1"/>
    </source>
</evidence>
<proteinExistence type="predicted"/>
<name>A0A923SUE3_9FIRM</name>
<comment type="caution">
    <text evidence="1">The sequence shown here is derived from an EMBL/GenBank/DDBJ whole genome shotgun (WGS) entry which is preliminary data.</text>
</comment>
<dbReference type="RefSeq" id="WP_187301485.1">
    <property type="nucleotide sequence ID" value="NZ_JACRYT010000001.1"/>
</dbReference>
<sequence length="85" mass="10126">MFQLEETALLEKLKEAYESTTQKDNYFFEAIKELQWDEIFKADGEICFCKGQFSLIVENLNPFEEAYPPSVTFQNEVIYFRPPER</sequence>
<evidence type="ECO:0000313" key="2">
    <source>
        <dbReference type="Proteomes" id="UP000602647"/>
    </source>
</evidence>
<protein>
    <submittedName>
        <fullName evidence="1">Uncharacterized protein</fullName>
    </submittedName>
</protein>
<dbReference type="EMBL" id="JACRYT010000001">
    <property type="protein sequence ID" value="MBC6678283.1"/>
    <property type="molecule type" value="Genomic_DNA"/>
</dbReference>
<dbReference type="Proteomes" id="UP000602647">
    <property type="component" value="Unassembled WGS sequence"/>
</dbReference>
<organism evidence="1 2">
    <name type="scientific">Zhenpiania hominis</name>
    <dbReference type="NCBI Taxonomy" id="2763644"/>
    <lineage>
        <taxon>Bacteria</taxon>
        <taxon>Bacillati</taxon>
        <taxon>Bacillota</taxon>
        <taxon>Clostridia</taxon>
        <taxon>Peptostreptococcales</taxon>
        <taxon>Anaerovoracaceae</taxon>
        <taxon>Zhenpiania</taxon>
    </lineage>
</organism>
<keyword evidence="2" id="KW-1185">Reference proteome</keyword>
<reference evidence="1" key="1">
    <citation type="submission" date="2020-08" db="EMBL/GenBank/DDBJ databases">
        <title>Genome public.</title>
        <authorList>
            <person name="Liu C."/>
            <person name="Sun Q."/>
        </authorList>
    </citation>
    <scope>NUCLEOTIDE SEQUENCE</scope>
    <source>
        <strain evidence="1">BX12</strain>
    </source>
</reference>